<proteinExistence type="inferred from homology"/>
<keyword evidence="15" id="KW-0539">Nucleus</keyword>
<evidence type="ECO:0000256" key="2">
    <source>
        <dbReference type="ARBA" id="ARBA00004123"/>
    </source>
</evidence>
<keyword evidence="10" id="KW-0479">Metal-binding</keyword>
<evidence type="ECO:0000256" key="15">
    <source>
        <dbReference type="ARBA" id="ARBA00023242"/>
    </source>
</evidence>
<dbReference type="Gene3D" id="3.40.800.20">
    <property type="entry name" value="Histone deacetylase domain"/>
    <property type="match status" value="2"/>
</dbReference>
<dbReference type="InParanoid" id="L5KXZ3"/>
<keyword evidence="13" id="KW-0805">Transcription regulation</keyword>
<evidence type="ECO:0000313" key="24">
    <source>
        <dbReference type="EMBL" id="ELK15683.1"/>
    </source>
</evidence>
<dbReference type="InterPro" id="IPR003084">
    <property type="entry name" value="HDAC_I/II"/>
</dbReference>
<dbReference type="InterPro" id="IPR000286">
    <property type="entry name" value="HDACs"/>
</dbReference>
<comment type="cofactor">
    <cofactor evidence="1">
        <name>a divalent metal cation</name>
        <dbReference type="ChEBI" id="CHEBI:60240"/>
    </cofactor>
</comment>
<keyword evidence="11" id="KW-0378">Hydrolase</keyword>
<dbReference type="EC" id="3.5.1.98" evidence="6"/>
<dbReference type="InterPro" id="IPR023696">
    <property type="entry name" value="Ureohydrolase_dom_sf"/>
</dbReference>
<feature type="compositionally biased region" description="Basic and acidic residues" evidence="22">
    <location>
        <begin position="1"/>
        <end position="13"/>
    </location>
</feature>
<evidence type="ECO:0000256" key="4">
    <source>
        <dbReference type="ARBA" id="ARBA00004496"/>
    </source>
</evidence>
<keyword evidence="25" id="KW-1185">Reference proteome</keyword>
<keyword evidence="7" id="KW-0158">Chromosome</keyword>
<dbReference type="Proteomes" id="UP000010552">
    <property type="component" value="Unassembled WGS sequence"/>
</dbReference>
<evidence type="ECO:0000256" key="1">
    <source>
        <dbReference type="ARBA" id="ARBA00001968"/>
    </source>
</evidence>
<dbReference type="GO" id="GO:0005634">
    <property type="term" value="C:nucleus"/>
    <property type="evidence" value="ECO:0007669"/>
    <property type="project" value="UniProtKB-SubCell"/>
</dbReference>
<evidence type="ECO:0000256" key="6">
    <source>
        <dbReference type="ARBA" id="ARBA00012111"/>
    </source>
</evidence>
<comment type="catalytic activity">
    <reaction evidence="21">
        <text>N(6)-acetyl-L-lysyl-[histone] + H2O = L-lysyl-[histone] + acetate</text>
        <dbReference type="Rhea" id="RHEA:58196"/>
        <dbReference type="Rhea" id="RHEA-COMP:9845"/>
        <dbReference type="Rhea" id="RHEA-COMP:11338"/>
        <dbReference type="ChEBI" id="CHEBI:15377"/>
        <dbReference type="ChEBI" id="CHEBI:29969"/>
        <dbReference type="ChEBI" id="CHEBI:30089"/>
        <dbReference type="ChEBI" id="CHEBI:61930"/>
        <dbReference type="EC" id="3.5.1.98"/>
    </reaction>
    <physiologicalReaction direction="left-to-right" evidence="21">
        <dbReference type="Rhea" id="RHEA:58197"/>
    </physiologicalReaction>
</comment>
<keyword evidence="14" id="KW-0804">Transcription</keyword>
<sequence>MLTREHRCGRSEEQEPEPGLSPKKAGSGRWLRHGWKWEMEEAEEPADSGQSLPPVYIYSPEYVSMCDSLAKVPKRASMVHSLIEAYALHKQMRIVKPKVASMEEMATFHTDAYLQHLQKVSQEGDDEHPDSVEYGLGYDCPATEGIFDYAAAVGGATITAAQCLIDGMCKVAINWSGGWHHAKKDEASGFCYLNDAVLGILRLRRKFDRILYVDLDLHHGDGTGDVSDVGLGKGRYYSVNVPIQDGIQDEKYYHICESVLKEVYIAFNPKAVVLQLGADTIAGDPMCSFNMTPVGIGKCLRYVLQWQLATLVLGGGGYNLANTARCWTYLTGVILGKTLSSEIPDHEGVQARVLVPVLQREKLRNLKERMDPEPNQAGGLVVGAPTLWASTGGTGRLDTYPYQPKDTMLRLECTSSEQLWTTPSISPDGLCHLLSGLPVSLLRDLQWHVFAVSTYAATTGPIWP</sequence>
<evidence type="ECO:0000256" key="17">
    <source>
        <dbReference type="ARBA" id="ARBA00041964"/>
    </source>
</evidence>
<accession>L5KXZ3</accession>
<feature type="domain" description="Histone deacetylase" evidence="23">
    <location>
        <begin position="72"/>
        <end position="224"/>
    </location>
</feature>
<evidence type="ECO:0000256" key="14">
    <source>
        <dbReference type="ARBA" id="ARBA00023163"/>
    </source>
</evidence>
<dbReference type="PRINTS" id="PR01270">
    <property type="entry name" value="HDASUPER"/>
</dbReference>
<evidence type="ECO:0000256" key="8">
    <source>
        <dbReference type="ARBA" id="ARBA00022490"/>
    </source>
</evidence>
<dbReference type="PANTHER" id="PTHR10625">
    <property type="entry name" value="HISTONE DEACETYLASE HDAC1-RELATED"/>
    <property type="match status" value="1"/>
</dbReference>
<evidence type="ECO:0000256" key="18">
    <source>
        <dbReference type="ARBA" id="ARBA00042783"/>
    </source>
</evidence>
<keyword evidence="8" id="KW-0963">Cytoplasm</keyword>
<dbReference type="eggNOG" id="KOG1342">
    <property type="taxonomic scope" value="Eukaryota"/>
</dbReference>
<dbReference type="SUPFAM" id="SSF52768">
    <property type="entry name" value="Arginase/deacetylase"/>
    <property type="match status" value="1"/>
</dbReference>
<gene>
    <name evidence="24" type="ORF">PAL_GLEAN10005745</name>
</gene>
<evidence type="ECO:0000256" key="10">
    <source>
        <dbReference type="ARBA" id="ARBA00022723"/>
    </source>
</evidence>
<keyword evidence="12" id="KW-0156">Chromatin regulator</keyword>
<evidence type="ECO:0000256" key="21">
    <source>
        <dbReference type="ARBA" id="ARBA00049416"/>
    </source>
</evidence>
<dbReference type="GO" id="GO:0005694">
    <property type="term" value="C:chromosome"/>
    <property type="evidence" value="ECO:0007669"/>
    <property type="project" value="UniProtKB-SubCell"/>
</dbReference>
<evidence type="ECO:0000256" key="12">
    <source>
        <dbReference type="ARBA" id="ARBA00022853"/>
    </source>
</evidence>
<keyword evidence="9" id="KW-0678">Repressor</keyword>
<comment type="catalytic activity">
    <reaction evidence="20">
        <text>N(6)-(2E)-butenoyl-L-lysyl-[protein] + H2O = (2E)-2-butenoate + L-lysyl-[protein]</text>
        <dbReference type="Rhea" id="RHEA:69172"/>
        <dbReference type="Rhea" id="RHEA-COMP:9752"/>
        <dbReference type="Rhea" id="RHEA-COMP:13707"/>
        <dbReference type="ChEBI" id="CHEBI:15377"/>
        <dbReference type="ChEBI" id="CHEBI:29969"/>
        <dbReference type="ChEBI" id="CHEBI:35899"/>
        <dbReference type="ChEBI" id="CHEBI:137954"/>
    </reaction>
    <physiologicalReaction direction="left-to-right" evidence="20">
        <dbReference type="Rhea" id="RHEA:69173"/>
    </physiologicalReaction>
</comment>
<evidence type="ECO:0000256" key="7">
    <source>
        <dbReference type="ARBA" id="ARBA00022454"/>
    </source>
</evidence>
<dbReference type="InterPro" id="IPR037138">
    <property type="entry name" value="His_deacetylse_dom_sf"/>
</dbReference>
<dbReference type="PRINTS" id="PR01271">
    <property type="entry name" value="HISDACETLASE"/>
</dbReference>
<evidence type="ECO:0000256" key="5">
    <source>
        <dbReference type="ARBA" id="ARBA00006457"/>
    </source>
</evidence>
<organism evidence="24 25">
    <name type="scientific">Pteropus alecto</name>
    <name type="common">Black flying fox</name>
    <dbReference type="NCBI Taxonomy" id="9402"/>
    <lineage>
        <taxon>Eukaryota</taxon>
        <taxon>Metazoa</taxon>
        <taxon>Chordata</taxon>
        <taxon>Craniata</taxon>
        <taxon>Vertebrata</taxon>
        <taxon>Euteleostomi</taxon>
        <taxon>Mammalia</taxon>
        <taxon>Eutheria</taxon>
        <taxon>Laurasiatheria</taxon>
        <taxon>Chiroptera</taxon>
        <taxon>Yinpterochiroptera</taxon>
        <taxon>Pteropodoidea</taxon>
        <taxon>Pteropodidae</taxon>
        <taxon>Pteropodinae</taxon>
        <taxon>Pteropus</taxon>
    </lineage>
</organism>
<evidence type="ECO:0000259" key="23">
    <source>
        <dbReference type="Pfam" id="PF00850"/>
    </source>
</evidence>
<evidence type="ECO:0000256" key="16">
    <source>
        <dbReference type="ARBA" id="ARBA00040347"/>
    </source>
</evidence>
<evidence type="ECO:0000256" key="9">
    <source>
        <dbReference type="ARBA" id="ARBA00022491"/>
    </source>
</evidence>
<dbReference type="STRING" id="9402.L5KXZ3"/>
<evidence type="ECO:0000256" key="13">
    <source>
        <dbReference type="ARBA" id="ARBA00023015"/>
    </source>
</evidence>
<evidence type="ECO:0000256" key="20">
    <source>
        <dbReference type="ARBA" id="ARBA00049193"/>
    </source>
</evidence>
<comment type="similarity">
    <text evidence="5">Belongs to the histone deacetylase family. HD type 1 subfamily.</text>
</comment>
<dbReference type="GO" id="GO:0141221">
    <property type="term" value="F:histone deacetylase activity, hydrolytic mechanism"/>
    <property type="evidence" value="ECO:0007669"/>
    <property type="project" value="UniProtKB-EC"/>
</dbReference>
<evidence type="ECO:0000256" key="19">
    <source>
        <dbReference type="ARBA" id="ARBA00049136"/>
    </source>
</evidence>
<name>L5KXZ3_PTEAL</name>
<dbReference type="AlphaFoldDB" id="L5KXZ3"/>
<evidence type="ECO:0000256" key="3">
    <source>
        <dbReference type="ARBA" id="ARBA00004286"/>
    </source>
</evidence>
<evidence type="ECO:0000313" key="25">
    <source>
        <dbReference type="Proteomes" id="UP000010552"/>
    </source>
</evidence>
<dbReference type="PANTHER" id="PTHR10625:SF14">
    <property type="entry name" value="HISTONE DEACETYLASE 8"/>
    <property type="match status" value="1"/>
</dbReference>
<reference evidence="25" key="1">
    <citation type="journal article" date="2013" name="Science">
        <title>Comparative analysis of bat genomes provides insight into the evolution of flight and immunity.</title>
        <authorList>
            <person name="Zhang G."/>
            <person name="Cowled C."/>
            <person name="Shi Z."/>
            <person name="Huang Z."/>
            <person name="Bishop-Lilly K.A."/>
            <person name="Fang X."/>
            <person name="Wynne J.W."/>
            <person name="Xiong Z."/>
            <person name="Baker M.L."/>
            <person name="Zhao W."/>
            <person name="Tachedjian M."/>
            <person name="Zhu Y."/>
            <person name="Zhou P."/>
            <person name="Jiang X."/>
            <person name="Ng J."/>
            <person name="Yang L."/>
            <person name="Wu L."/>
            <person name="Xiao J."/>
            <person name="Feng Y."/>
            <person name="Chen Y."/>
            <person name="Sun X."/>
            <person name="Zhang Y."/>
            <person name="Marsh G.A."/>
            <person name="Crameri G."/>
            <person name="Broder C.C."/>
            <person name="Frey K.G."/>
            <person name="Wang L.F."/>
            <person name="Wang J."/>
        </authorList>
    </citation>
    <scope>NUCLEOTIDE SEQUENCE [LARGE SCALE GENOMIC DNA]</scope>
</reference>
<comment type="subcellular location">
    <subcellularLocation>
        <location evidence="3">Chromosome</location>
    </subcellularLocation>
    <subcellularLocation>
        <location evidence="4">Cytoplasm</location>
    </subcellularLocation>
    <subcellularLocation>
        <location evidence="2">Nucleus</location>
    </subcellularLocation>
</comment>
<dbReference type="GO" id="GO:0031507">
    <property type="term" value="P:heterochromatin formation"/>
    <property type="evidence" value="ECO:0007669"/>
    <property type="project" value="TreeGrafter"/>
</dbReference>
<dbReference type="InterPro" id="IPR023801">
    <property type="entry name" value="His_deacetylse_dom"/>
</dbReference>
<dbReference type="Pfam" id="PF00850">
    <property type="entry name" value="Hist_deacetyl"/>
    <property type="match status" value="1"/>
</dbReference>
<comment type="catalytic activity">
    <reaction evidence="19">
        <text>N(6)-acetyl-L-lysyl-[protein] + H2O = L-lysyl-[protein] + acetate</text>
        <dbReference type="Rhea" id="RHEA:58108"/>
        <dbReference type="Rhea" id="RHEA-COMP:9752"/>
        <dbReference type="Rhea" id="RHEA-COMP:10731"/>
        <dbReference type="ChEBI" id="CHEBI:15377"/>
        <dbReference type="ChEBI" id="CHEBI:29969"/>
        <dbReference type="ChEBI" id="CHEBI:30089"/>
        <dbReference type="ChEBI" id="CHEBI:61930"/>
    </reaction>
    <physiologicalReaction direction="left-to-right" evidence="19">
        <dbReference type="Rhea" id="RHEA:58109"/>
    </physiologicalReaction>
</comment>
<protein>
    <recommendedName>
        <fullName evidence="16">Histone deacetylase 8</fullName>
        <ecNumber evidence="6">3.5.1.98</ecNumber>
    </recommendedName>
    <alternativeName>
        <fullName evidence="17">Protein deacetylase HDAC8</fullName>
    </alternativeName>
    <alternativeName>
        <fullName evidence="18">Protein decrotonylase HDAC8</fullName>
    </alternativeName>
</protein>
<dbReference type="GO" id="GO:0046872">
    <property type="term" value="F:metal ion binding"/>
    <property type="evidence" value="ECO:0007669"/>
    <property type="project" value="UniProtKB-KW"/>
</dbReference>
<dbReference type="EMBL" id="KB030535">
    <property type="protein sequence ID" value="ELK15683.1"/>
    <property type="molecule type" value="Genomic_DNA"/>
</dbReference>
<dbReference type="GO" id="GO:0005737">
    <property type="term" value="C:cytoplasm"/>
    <property type="evidence" value="ECO:0007669"/>
    <property type="project" value="UniProtKB-SubCell"/>
</dbReference>
<dbReference type="FunCoup" id="L5KXZ3">
    <property type="interactions" value="893"/>
</dbReference>
<evidence type="ECO:0000256" key="11">
    <source>
        <dbReference type="ARBA" id="ARBA00022801"/>
    </source>
</evidence>
<evidence type="ECO:0000256" key="22">
    <source>
        <dbReference type="SAM" id="MobiDB-lite"/>
    </source>
</evidence>
<feature type="region of interest" description="Disordered" evidence="22">
    <location>
        <begin position="1"/>
        <end position="28"/>
    </location>
</feature>